<keyword evidence="2" id="KW-1185">Reference proteome</keyword>
<accession>A0A9J7KN60</accession>
<feature type="compositionally biased region" description="Low complexity" evidence="1">
    <location>
        <begin position="157"/>
        <end position="174"/>
    </location>
</feature>
<dbReference type="AlphaFoldDB" id="A0A9J7KN60"/>
<feature type="region of interest" description="Disordered" evidence="1">
    <location>
        <begin position="157"/>
        <end position="177"/>
    </location>
</feature>
<feature type="compositionally biased region" description="Polar residues" evidence="1">
    <location>
        <begin position="44"/>
        <end position="55"/>
    </location>
</feature>
<sequence>MSERTIAPSAISDVLISEQSEGQEENLEAQTRTRSRSRDVSGLPSLQTAWETSKGMSRRGKTLAAEPATREDGRDVPDISDEDRSAAPEKGSEKTPADPRDEEYEKEQGGAVGPSAGYFQGKRYSSIVTASTVAEFAESYRRGSSLASSTSYRSSISQGSTVSGFSTSRGSISSYESEGRAQRLSSILKKPNRSLAKEQALNEFSKTDEHLAYIRDEALKNQVELPIGLLITMKKEVLMVVQETAKEYQKTVGPHHRLTMDALKRVDELAEEIKRMGF</sequence>
<name>A0A9J7KN60_BRAFL</name>
<dbReference type="OrthoDB" id="5975969at2759"/>
<dbReference type="RefSeq" id="XP_035667043.1">
    <property type="nucleotide sequence ID" value="XM_035811150.1"/>
</dbReference>
<evidence type="ECO:0000313" key="3">
    <source>
        <dbReference type="RefSeq" id="XP_035667043.1"/>
    </source>
</evidence>
<evidence type="ECO:0000256" key="1">
    <source>
        <dbReference type="SAM" id="MobiDB-lite"/>
    </source>
</evidence>
<evidence type="ECO:0000313" key="2">
    <source>
        <dbReference type="Proteomes" id="UP000001554"/>
    </source>
</evidence>
<gene>
    <name evidence="3" type="primary">LOC118409819</name>
</gene>
<dbReference type="GeneID" id="118409819"/>
<organism evidence="2 3">
    <name type="scientific">Branchiostoma floridae</name>
    <name type="common">Florida lancelet</name>
    <name type="synonym">Amphioxus</name>
    <dbReference type="NCBI Taxonomy" id="7739"/>
    <lineage>
        <taxon>Eukaryota</taxon>
        <taxon>Metazoa</taxon>
        <taxon>Chordata</taxon>
        <taxon>Cephalochordata</taxon>
        <taxon>Leptocardii</taxon>
        <taxon>Amphioxiformes</taxon>
        <taxon>Branchiostomatidae</taxon>
        <taxon>Branchiostoma</taxon>
    </lineage>
</organism>
<reference evidence="2" key="1">
    <citation type="journal article" date="2020" name="Nat. Ecol. Evol.">
        <title>Deeply conserved synteny resolves early events in vertebrate evolution.</title>
        <authorList>
            <person name="Simakov O."/>
            <person name="Marletaz F."/>
            <person name="Yue J.X."/>
            <person name="O'Connell B."/>
            <person name="Jenkins J."/>
            <person name="Brandt A."/>
            <person name="Calef R."/>
            <person name="Tung C.H."/>
            <person name="Huang T.K."/>
            <person name="Schmutz J."/>
            <person name="Satoh N."/>
            <person name="Yu J.K."/>
            <person name="Putnam N.H."/>
            <person name="Green R.E."/>
            <person name="Rokhsar D.S."/>
        </authorList>
    </citation>
    <scope>NUCLEOTIDE SEQUENCE [LARGE SCALE GENOMIC DNA]</scope>
    <source>
        <strain evidence="2">S238N-H82</strain>
    </source>
</reference>
<feature type="compositionally biased region" description="Basic and acidic residues" evidence="1">
    <location>
        <begin position="68"/>
        <end position="99"/>
    </location>
</feature>
<proteinExistence type="predicted"/>
<dbReference type="KEGG" id="bfo:118409819"/>
<feature type="region of interest" description="Disordered" evidence="1">
    <location>
        <begin position="1"/>
        <end position="116"/>
    </location>
</feature>
<protein>
    <submittedName>
        <fullName evidence="3">Uncharacterized protein LOC118409819 isoform X1</fullName>
    </submittedName>
</protein>
<dbReference type="Proteomes" id="UP000001554">
    <property type="component" value="Chromosome 1"/>
</dbReference>
<reference evidence="3" key="2">
    <citation type="submission" date="2025-08" db="UniProtKB">
        <authorList>
            <consortium name="RefSeq"/>
        </authorList>
    </citation>
    <scope>IDENTIFICATION</scope>
    <source>
        <strain evidence="3">S238N-H82</strain>
        <tissue evidence="3">Testes</tissue>
    </source>
</reference>